<dbReference type="Proteomes" id="UP000027222">
    <property type="component" value="Unassembled WGS sequence"/>
</dbReference>
<proteinExistence type="predicted"/>
<organism evidence="1 2">
    <name type="scientific">Galerina marginata (strain CBS 339.88)</name>
    <dbReference type="NCBI Taxonomy" id="685588"/>
    <lineage>
        <taxon>Eukaryota</taxon>
        <taxon>Fungi</taxon>
        <taxon>Dikarya</taxon>
        <taxon>Basidiomycota</taxon>
        <taxon>Agaricomycotina</taxon>
        <taxon>Agaricomycetes</taxon>
        <taxon>Agaricomycetidae</taxon>
        <taxon>Agaricales</taxon>
        <taxon>Agaricineae</taxon>
        <taxon>Strophariaceae</taxon>
        <taxon>Galerina</taxon>
    </lineage>
</organism>
<evidence type="ECO:0000313" key="2">
    <source>
        <dbReference type="Proteomes" id="UP000027222"/>
    </source>
</evidence>
<dbReference type="HOGENOM" id="CLU_020999_3_3_1"/>
<dbReference type="SUPFAM" id="SSF52058">
    <property type="entry name" value="L domain-like"/>
    <property type="match status" value="1"/>
</dbReference>
<dbReference type="Gene3D" id="3.80.10.10">
    <property type="entry name" value="Ribonuclease Inhibitor"/>
    <property type="match status" value="1"/>
</dbReference>
<keyword evidence="2" id="KW-1185">Reference proteome</keyword>
<evidence type="ECO:0000313" key="1">
    <source>
        <dbReference type="EMBL" id="KDR80559.1"/>
    </source>
</evidence>
<dbReference type="PANTHER" id="PTHR38926">
    <property type="entry name" value="F-BOX DOMAIN CONTAINING PROTEIN, EXPRESSED"/>
    <property type="match status" value="1"/>
</dbReference>
<reference evidence="2" key="1">
    <citation type="journal article" date="2014" name="Proc. Natl. Acad. Sci. U.S.A.">
        <title>Extensive sampling of basidiomycete genomes demonstrates inadequacy of the white-rot/brown-rot paradigm for wood decay fungi.</title>
        <authorList>
            <person name="Riley R."/>
            <person name="Salamov A.A."/>
            <person name="Brown D.W."/>
            <person name="Nagy L.G."/>
            <person name="Floudas D."/>
            <person name="Held B.W."/>
            <person name="Levasseur A."/>
            <person name="Lombard V."/>
            <person name="Morin E."/>
            <person name="Otillar R."/>
            <person name="Lindquist E.A."/>
            <person name="Sun H."/>
            <person name="LaButti K.M."/>
            <person name="Schmutz J."/>
            <person name="Jabbour D."/>
            <person name="Luo H."/>
            <person name="Baker S.E."/>
            <person name="Pisabarro A.G."/>
            <person name="Walton J.D."/>
            <person name="Blanchette R.A."/>
            <person name="Henrissat B."/>
            <person name="Martin F."/>
            <person name="Cullen D."/>
            <person name="Hibbett D.S."/>
            <person name="Grigoriev I.V."/>
        </authorList>
    </citation>
    <scope>NUCLEOTIDE SEQUENCE [LARGE SCALE GENOMIC DNA]</scope>
    <source>
        <strain evidence="2">CBS 339.88</strain>
    </source>
</reference>
<dbReference type="InterPro" id="IPR032675">
    <property type="entry name" value="LRR_dom_sf"/>
</dbReference>
<sequence>MVLYNRLSSVTRSKKTTHYPRPVDSIPIEILVLIFEEYCRACNSTDSLSHPELHITQVCKYWRSIVIHVPNLWTKLVITPHTPSRLVATYLQRSQQLPLDLEVDLRHDAADTAKREHALTTWMAIKSTSPRWRRLVLQIGPHDATVISEDLRELGTPLLEELRISSGSHVSGITKIFEGGAPSLKSLRLTGLSLERFTPSLHQLTRLHLASNCPIHFSSFQRLMTKMVKLQDLSLRSRVVEGWPIYPSQDDTILLPSLTSLKLSDRRWPLFIPLLSLSAPMLHTLSLSDLVAHDLPETFMESQLCENLPSLRNLVLRGKSSYIDDGSFAQLARIFPAIEHFSLLDVDEVFVRQSSRAMHQTAIWPKLHTITMNPVVAEDILCSLISARTTPATGTPLKTLVVPVPNRFKKIRWISQQLIVEECQHTPAFSFSHPVEAIPLNQCSTPSTTAPYP</sequence>
<dbReference type="AlphaFoldDB" id="A0A067TKX4"/>
<name>A0A067TKX4_GALM3</name>
<accession>A0A067TKX4</accession>
<dbReference type="STRING" id="685588.A0A067TKX4"/>
<gene>
    <name evidence="1" type="ORF">GALMADRAFT_1091355</name>
</gene>
<dbReference type="EMBL" id="KL142371">
    <property type="protein sequence ID" value="KDR80559.1"/>
    <property type="molecule type" value="Genomic_DNA"/>
</dbReference>
<dbReference type="PANTHER" id="PTHR38926:SF5">
    <property type="entry name" value="F-BOX AND LEUCINE-RICH REPEAT PROTEIN 6"/>
    <property type="match status" value="1"/>
</dbReference>
<dbReference type="OrthoDB" id="2973282at2759"/>
<protein>
    <submittedName>
        <fullName evidence="1">Uncharacterized protein</fullName>
    </submittedName>
</protein>